<reference evidence="2 3" key="2">
    <citation type="journal article" date="2012" name="PLoS Pathog.">
        <title>Diverse lifestyles and strategies of plant pathogenesis encoded in the genomes of eighteen Dothideomycetes fungi.</title>
        <authorList>
            <person name="Ohm R.A."/>
            <person name="Feau N."/>
            <person name="Henrissat B."/>
            <person name="Schoch C.L."/>
            <person name="Horwitz B.A."/>
            <person name="Barry K.W."/>
            <person name="Condon B.J."/>
            <person name="Copeland A.C."/>
            <person name="Dhillon B."/>
            <person name="Glaser F."/>
            <person name="Hesse C.N."/>
            <person name="Kosti I."/>
            <person name="LaButti K."/>
            <person name="Lindquist E.A."/>
            <person name="Lucas S."/>
            <person name="Salamov A.A."/>
            <person name="Bradshaw R.E."/>
            <person name="Ciuffetti L."/>
            <person name="Hamelin R.C."/>
            <person name="Kema G.H.J."/>
            <person name="Lawrence C."/>
            <person name="Scott J.A."/>
            <person name="Spatafora J.W."/>
            <person name="Turgeon B.G."/>
            <person name="de Wit P.J.G.M."/>
            <person name="Zhong S."/>
            <person name="Goodwin S.B."/>
            <person name="Grigoriev I.V."/>
        </authorList>
    </citation>
    <scope>NUCLEOTIDE SEQUENCE [LARGE SCALE GENOMIC DNA]</scope>
    <source>
        <strain evidence="3">NZE10 / CBS 128990</strain>
    </source>
</reference>
<dbReference type="STRING" id="675120.N1PTH4"/>
<gene>
    <name evidence="2" type="ORF">DOTSEDRAFT_23649</name>
</gene>
<dbReference type="OrthoDB" id="10070917at2759"/>
<dbReference type="AlphaFoldDB" id="N1PTH4"/>
<sequence>MLLSLLPATVAALSLLCSVSAQCSNSSGSYLAPNSTGFRIQHGFETVLVQPFGYDGFRVRAWPFRPPNGNEIGFLYDPPLEGPENGASPGMKYDVKVNGTQTVAIRNGNTIVKTYSPNQNNQTIVRLAFYRVEQNGSETLLINEYSPLKSLNSRYYSWNDRAYEFSTAFSFSTTPDEQIYGTGT</sequence>
<dbReference type="SUPFAM" id="SSF74650">
    <property type="entry name" value="Galactose mutarotase-like"/>
    <property type="match status" value="1"/>
</dbReference>
<accession>N1PTH4</accession>
<dbReference type="GO" id="GO:0003824">
    <property type="term" value="F:catalytic activity"/>
    <property type="evidence" value="ECO:0007669"/>
    <property type="project" value="InterPro"/>
</dbReference>
<dbReference type="Gene3D" id="2.60.40.1760">
    <property type="entry name" value="glycosyl hydrolase (family 31)"/>
    <property type="match status" value="1"/>
</dbReference>
<dbReference type="Proteomes" id="UP000016933">
    <property type="component" value="Unassembled WGS sequence"/>
</dbReference>
<protein>
    <submittedName>
        <fullName evidence="2">Uncharacterized protein</fullName>
    </submittedName>
</protein>
<reference evidence="3" key="1">
    <citation type="journal article" date="2012" name="PLoS Genet.">
        <title>The genomes of the fungal plant pathogens Cladosporium fulvum and Dothistroma septosporum reveal adaptation to different hosts and lifestyles but also signatures of common ancestry.</title>
        <authorList>
            <person name="de Wit P.J.G.M."/>
            <person name="van der Burgt A."/>
            <person name="Oekmen B."/>
            <person name="Stergiopoulos I."/>
            <person name="Abd-Elsalam K.A."/>
            <person name="Aerts A.L."/>
            <person name="Bahkali A.H."/>
            <person name="Beenen H.G."/>
            <person name="Chettri P."/>
            <person name="Cox M.P."/>
            <person name="Datema E."/>
            <person name="de Vries R.P."/>
            <person name="Dhillon B."/>
            <person name="Ganley A.R."/>
            <person name="Griffiths S.A."/>
            <person name="Guo Y."/>
            <person name="Hamelin R.C."/>
            <person name="Henrissat B."/>
            <person name="Kabir M.S."/>
            <person name="Jashni M.K."/>
            <person name="Kema G."/>
            <person name="Klaubauf S."/>
            <person name="Lapidus A."/>
            <person name="Levasseur A."/>
            <person name="Lindquist E."/>
            <person name="Mehrabi R."/>
            <person name="Ohm R.A."/>
            <person name="Owen T.J."/>
            <person name="Salamov A."/>
            <person name="Schwelm A."/>
            <person name="Schijlen E."/>
            <person name="Sun H."/>
            <person name="van den Burg H.A."/>
            <person name="van Ham R.C.H.J."/>
            <person name="Zhang S."/>
            <person name="Goodwin S.B."/>
            <person name="Grigoriev I.V."/>
            <person name="Collemare J."/>
            <person name="Bradshaw R.E."/>
        </authorList>
    </citation>
    <scope>NUCLEOTIDE SEQUENCE [LARGE SCALE GENOMIC DNA]</scope>
    <source>
        <strain evidence="3">NZE10 / CBS 128990</strain>
    </source>
</reference>
<proteinExistence type="predicted"/>
<feature type="signal peptide" evidence="1">
    <location>
        <begin position="1"/>
        <end position="21"/>
    </location>
</feature>
<evidence type="ECO:0000256" key="1">
    <source>
        <dbReference type="SAM" id="SignalP"/>
    </source>
</evidence>
<evidence type="ECO:0000313" key="2">
    <source>
        <dbReference type="EMBL" id="EME45650.1"/>
    </source>
</evidence>
<dbReference type="HOGENOM" id="CLU_1468133_0_0_1"/>
<dbReference type="OMA" id="NECFTIR"/>
<keyword evidence="1" id="KW-0732">Signal</keyword>
<evidence type="ECO:0000313" key="3">
    <source>
        <dbReference type="Proteomes" id="UP000016933"/>
    </source>
</evidence>
<dbReference type="eggNOG" id="KOG1066">
    <property type="taxonomic scope" value="Eukaryota"/>
</dbReference>
<feature type="chain" id="PRO_5004109069" evidence="1">
    <location>
        <begin position="22"/>
        <end position="184"/>
    </location>
</feature>
<dbReference type="EMBL" id="KB446538">
    <property type="protein sequence ID" value="EME45650.1"/>
    <property type="molecule type" value="Genomic_DNA"/>
</dbReference>
<dbReference type="GO" id="GO:0030246">
    <property type="term" value="F:carbohydrate binding"/>
    <property type="evidence" value="ECO:0007669"/>
    <property type="project" value="InterPro"/>
</dbReference>
<organism evidence="2 3">
    <name type="scientific">Dothistroma septosporum (strain NZE10 / CBS 128990)</name>
    <name type="common">Red band needle blight fungus</name>
    <name type="synonym">Mycosphaerella pini</name>
    <dbReference type="NCBI Taxonomy" id="675120"/>
    <lineage>
        <taxon>Eukaryota</taxon>
        <taxon>Fungi</taxon>
        <taxon>Dikarya</taxon>
        <taxon>Ascomycota</taxon>
        <taxon>Pezizomycotina</taxon>
        <taxon>Dothideomycetes</taxon>
        <taxon>Dothideomycetidae</taxon>
        <taxon>Mycosphaerellales</taxon>
        <taxon>Mycosphaerellaceae</taxon>
        <taxon>Dothistroma</taxon>
    </lineage>
</organism>
<keyword evidence="3" id="KW-1185">Reference proteome</keyword>
<dbReference type="InterPro" id="IPR011013">
    <property type="entry name" value="Gal_mutarotase_sf_dom"/>
</dbReference>
<dbReference type="GO" id="GO:0005975">
    <property type="term" value="P:carbohydrate metabolic process"/>
    <property type="evidence" value="ECO:0007669"/>
    <property type="project" value="InterPro"/>
</dbReference>
<name>N1PTH4_DOTSN</name>